<dbReference type="EMBL" id="QRYV01000014">
    <property type="protein sequence ID" value="RGV15878.1"/>
    <property type="molecule type" value="Genomic_DNA"/>
</dbReference>
<name>A0A412W018_9BACE</name>
<reference evidence="3 4" key="1">
    <citation type="submission" date="2018-08" db="EMBL/GenBank/DDBJ databases">
        <title>A genome reference for cultivated species of the human gut microbiota.</title>
        <authorList>
            <person name="Zou Y."/>
            <person name="Xue W."/>
            <person name="Luo G."/>
        </authorList>
    </citation>
    <scope>NUCLEOTIDE SEQUENCE [LARGE SCALE GENOMIC DNA]</scope>
    <source>
        <strain evidence="1 3">AF14-7</strain>
        <strain evidence="2 4">AF46-11NS</strain>
    </source>
</reference>
<proteinExistence type="predicted"/>
<gene>
    <name evidence="2" type="ORF">DW075_25285</name>
    <name evidence="1" type="ORF">DWW25_07420</name>
</gene>
<evidence type="ECO:0000313" key="3">
    <source>
        <dbReference type="Proteomes" id="UP000283369"/>
    </source>
</evidence>
<organism evidence="1 3">
    <name type="scientific">Bacteroides xylanisolvens</name>
    <dbReference type="NCBI Taxonomy" id="371601"/>
    <lineage>
        <taxon>Bacteria</taxon>
        <taxon>Pseudomonadati</taxon>
        <taxon>Bacteroidota</taxon>
        <taxon>Bacteroidia</taxon>
        <taxon>Bacteroidales</taxon>
        <taxon>Bacteroidaceae</taxon>
        <taxon>Bacteroides</taxon>
    </lineage>
</organism>
<evidence type="ECO:0000313" key="1">
    <source>
        <dbReference type="EMBL" id="RGV15878.1"/>
    </source>
</evidence>
<dbReference type="Proteomes" id="UP000285503">
    <property type="component" value="Unassembled WGS sequence"/>
</dbReference>
<accession>A0A412W018</accession>
<protein>
    <submittedName>
        <fullName evidence="1">Uncharacterized protein</fullName>
    </submittedName>
</protein>
<comment type="caution">
    <text evidence="1">The sequence shown here is derived from an EMBL/GenBank/DDBJ whole genome shotgun (WGS) entry which is preliminary data.</text>
</comment>
<dbReference type="EMBL" id="QRNE01000357">
    <property type="protein sequence ID" value="RHK15166.1"/>
    <property type="molecule type" value="Genomic_DNA"/>
</dbReference>
<sequence>MKICSFLLAWKLIRNLKTNLALIYGVQVNSARLALNYFSLLGVSVGSSKPDVNYCVSDMSQSQIPSAG</sequence>
<dbReference type="Proteomes" id="UP000283369">
    <property type="component" value="Unassembled WGS sequence"/>
</dbReference>
<dbReference type="AlphaFoldDB" id="A0A412W018"/>
<evidence type="ECO:0000313" key="4">
    <source>
        <dbReference type="Proteomes" id="UP000285503"/>
    </source>
</evidence>
<evidence type="ECO:0000313" key="2">
    <source>
        <dbReference type="EMBL" id="RHK15166.1"/>
    </source>
</evidence>